<dbReference type="RefSeq" id="WP_104526577.1">
    <property type="nucleotide sequence ID" value="NZ_POQT01000001.1"/>
</dbReference>
<dbReference type="GO" id="GO:0003887">
    <property type="term" value="F:DNA-directed DNA polymerase activity"/>
    <property type="evidence" value="ECO:0007669"/>
    <property type="project" value="InterPro"/>
</dbReference>
<dbReference type="PANTHER" id="PTHR11669:SF8">
    <property type="entry name" value="DNA POLYMERASE III SUBUNIT DELTA"/>
    <property type="match status" value="1"/>
</dbReference>
<feature type="domain" description="AAA+ ATPase" evidence="1">
    <location>
        <begin position="36"/>
        <end position="176"/>
    </location>
</feature>
<dbReference type="GO" id="GO:0006261">
    <property type="term" value="P:DNA-templated DNA replication"/>
    <property type="evidence" value="ECO:0007669"/>
    <property type="project" value="TreeGrafter"/>
</dbReference>
<dbReference type="InterPro" id="IPR050238">
    <property type="entry name" value="DNA_Rep/Repair_Clamp_Loader"/>
</dbReference>
<dbReference type="InterPro" id="IPR027417">
    <property type="entry name" value="P-loop_NTPase"/>
</dbReference>
<gene>
    <name evidence="2" type="ORF">BKA19_4053</name>
</gene>
<dbReference type="EMBL" id="SHKV01000001">
    <property type="protein sequence ID" value="RZU34291.1"/>
    <property type="molecule type" value="Genomic_DNA"/>
</dbReference>
<accession>A0A4Q7YD89</accession>
<organism evidence="2 3">
    <name type="scientific">Blastococcus saxobsidens</name>
    <dbReference type="NCBI Taxonomy" id="138336"/>
    <lineage>
        <taxon>Bacteria</taxon>
        <taxon>Bacillati</taxon>
        <taxon>Actinomycetota</taxon>
        <taxon>Actinomycetes</taxon>
        <taxon>Geodermatophilales</taxon>
        <taxon>Geodermatophilaceae</taxon>
        <taxon>Blastococcus</taxon>
    </lineage>
</organism>
<comment type="caution">
    <text evidence="2">The sequence shown here is derived from an EMBL/GenBank/DDBJ whole genome shotgun (WGS) entry which is preliminary data.</text>
</comment>
<dbReference type="InterPro" id="IPR003593">
    <property type="entry name" value="AAA+_ATPase"/>
</dbReference>
<dbReference type="PANTHER" id="PTHR11669">
    <property type="entry name" value="REPLICATION FACTOR C / DNA POLYMERASE III GAMMA-TAU SUBUNIT"/>
    <property type="match status" value="1"/>
</dbReference>
<keyword evidence="3" id="KW-1185">Reference proteome</keyword>
<dbReference type="NCBIfam" id="NF005926">
    <property type="entry name" value="PRK07940.1"/>
    <property type="match status" value="1"/>
</dbReference>
<dbReference type="InterPro" id="IPR004622">
    <property type="entry name" value="DNA_pol_HolB"/>
</dbReference>
<dbReference type="Proteomes" id="UP000292507">
    <property type="component" value="Unassembled WGS sequence"/>
</dbReference>
<evidence type="ECO:0000259" key="1">
    <source>
        <dbReference type="SMART" id="SM00382"/>
    </source>
</evidence>
<dbReference type="Gene3D" id="3.40.50.300">
    <property type="entry name" value="P-loop containing nucleotide triphosphate hydrolases"/>
    <property type="match status" value="1"/>
</dbReference>
<reference evidence="2 3" key="1">
    <citation type="submission" date="2019-02" db="EMBL/GenBank/DDBJ databases">
        <title>Sequencing the genomes of 1000 actinobacteria strains.</title>
        <authorList>
            <person name="Klenk H.-P."/>
        </authorList>
    </citation>
    <scope>NUCLEOTIDE SEQUENCE [LARGE SCALE GENOMIC DNA]</scope>
    <source>
        <strain evidence="2 3">DSM 44509</strain>
    </source>
</reference>
<sequence length="394" mass="41200">MSAPVTAPSEGVWTQLVGQPAVVAELRGAIADPTAMTHAWLFTGPPGSGRSVAARAFAAALQCPAGGDGTCHACRTVLAGTHADVQTVVPEGLSIGVAEVRELVRIAGRAPSQGRWQVVVVEDADRMTEQASNTVLKMLEEPPPRTVFLLCAPSLHPEDVPVTIRSRCRVVALRTPPAEAVAEVLVSRDGIDPALASWSAAASGGHVGRAHRLARDEDARMARKAVLDVPLRLVSLAACLDAADDLVGSAKEEADQASAALDGAETEAVKNSLGVGARGPGIAAASRGAGQLKELEKRQKSRATRLGRDSLDRALVDLAGLYRDALVLHAVGADVPQLNHPDRRADAEELARRIGAEGALRRIDAILACRRALEQNVKPQVALEALTVALRLPA</sequence>
<name>A0A4Q7YD89_9ACTN</name>
<proteinExistence type="predicted"/>
<protein>
    <submittedName>
        <fullName evidence="2">DNA polymerase-3 subunit delta</fullName>
    </submittedName>
</protein>
<dbReference type="Pfam" id="PF13177">
    <property type="entry name" value="DNA_pol3_delta2"/>
    <property type="match status" value="1"/>
</dbReference>
<dbReference type="NCBIfam" id="TIGR00678">
    <property type="entry name" value="holB"/>
    <property type="match status" value="1"/>
</dbReference>
<dbReference type="SMART" id="SM00382">
    <property type="entry name" value="AAA"/>
    <property type="match status" value="1"/>
</dbReference>
<dbReference type="SUPFAM" id="SSF52540">
    <property type="entry name" value="P-loop containing nucleoside triphosphate hydrolases"/>
    <property type="match status" value="1"/>
</dbReference>
<evidence type="ECO:0000313" key="2">
    <source>
        <dbReference type="EMBL" id="RZU34291.1"/>
    </source>
</evidence>
<evidence type="ECO:0000313" key="3">
    <source>
        <dbReference type="Proteomes" id="UP000292507"/>
    </source>
</evidence>
<dbReference type="OrthoDB" id="9809531at2"/>
<dbReference type="GO" id="GO:0008408">
    <property type="term" value="F:3'-5' exonuclease activity"/>
    <property type="evidence" value="ECO:0007669"/>
    <property type="project" value="InterPro"/>
</dbReference>
<dbReference type="AlphaFoldDB" id="A0A4Q7YD89"/>